<organism evidence="3 4">
    <name type="scientific">Crepidotus variabilis</name>
    <dbReference type="NCBI Taxonomy" id="179855"/>
    <lineage>
        <taxon>Eukaryota</taxon>
        <taxon>Fungi</taxon>
        <taxon>Dikarya</taxon>
        <taxon>Basidiomycota</taxon>
        <taxon>Agaricomycotina</taxon>
        <taxon>Agaricomycetes</taxon>
        <taxon>Agaricomycetidae</taxon>
        <taxon>Agaricales</taxon>
        <taxon>Agaricineae</taxon>
        <taxon>Crepidotaceae</taxon>
        <taxon>Crepidotus</taxon>
    </lineage>
</organism>
<feature type="region of interest" description="Disordered" evidence="1">
    <location>
        <begin position="54"/>
        <end position="80"/>
    </location>
</feature>
<name>A0A9P6EH63_9AGAR</name>
<proteinExistence type="predicted"/>
<evidence type="ECO:0000259" key="2">
    <source>
        <dbReference type="Pfam" id="PF22893"/>
    </source>
</evidence>
<dbReference type="Pfam" id="PF22893">
    <property type="entry name" value="ULD_2"/>
    <property type="match status" value="1"/>
</dbReference>
<evidence type="ECO:0000313" key="4">
    <source>
        <dbReference type="Proteomes" id="UP000807306"/>
    </source>
</evidence>
<feature type="domain" description="Ubiquitin-like" evidence="2">
    <location>
        <begin position="127"/>
        <end position="213"/>
    </location>
</feature>
<dbReference type="InterPro" id="IPR054464">
    <property type="entry name" value="ULD_fung"/>
</dbReference>
<gene>
    <name evidence="3" type="ORF">CPB83DRAFT_835443</name>
</gene>
<reference evidence="3" key="1">
    <citation type="submission" date="2020-11" db="EMBL/GenBank/DDBJ databases">
        <authorList>
            <consortium name="DOE Joint Genome Institute"/>
            <person name="Ahrendt S."/>
            <person name="Riley R."/>
            <person name="Andreopoulos W."/>
            <person name="Labutti K."/>
            <person name="Pangilinan J."/>
            <person name="Ruiz-Duenas F.J."/>
            <person name="Barrasa J.M."/>
            <person name="Sanchez-Garcia M."/>
            <person name="Camarero S."/>
            <person name="Miyauchi S."/>
            <person name="Serrano A."/>
            <person name="Linde D."/>
            <person name="Babiker R."/>
            <person name="Drula E."/>
            <person name="Ayuso-Fernandez I."/>
            <person name="Pacheco R."/>
            <person name="Padilla G."/>
            <person name="Ferreira P."/>
            <person name="Barriuso J."/>
            <person name="Kellner H."/>
            <person name="Castanera R."/>
            <person name="Alfaro M."/>
            <person name="Ramirez L."/>
            <person name="Pisabarro A.G."/>
            <person name="Kuo A."/>
            <person name="Tritt A."/>
            <person name="Lipzen A."/>
            <person name="He G."/>
            <person name="Yan M."/>
            <person name="Ng V."/>
            <person name="Cullen D."/>
            <person name="Martin F."/>
            <person name="Rosso M.-N."/>
            <person name="Henrissat B."/>
            <person name="Hibbett D."/>
            <person name="Martinez A.T."/>
            <person name="Grigoriev I.V."/>
        </authorList>
    </citation>
    <scope>NUCLEOTIDE SEQUENCE</scope>
    <source>
        <strain evidence="3">CBS 506.95</strain>
    </source>
</reference>
<evidence type="ECO:0000256" key="1">
    <source>
        <dbReference type="SAM" id="MobiDB-lite"/>
    </source>
</evidence>
<accession>A0A9P6EH63</accession>
<keyword evidence="4" id="KW-1185">Reference proteome</keyword>
<protein>
    <recommendedName>
        <fullName evidence="2">Ubiquitin-like domain-containing protein</fullName>
    </recommendedName>
</protein>
<sequence>MVPDSLSAHGAGNVVSVRKHRSLLDWARSSIPLSRRRSRFQAVPVTSGSTYRQGGLYDITSTPEEPNHEWRSNDLNTQPRPIPTLPATAGTVSLFEGANNCHLNGNTFNVFVQPFGPSINCHSYFSGIVLVDATGKEYPLPIELAYSYEEGNFKLTVDLLFKPDKLEARVQRRYFLQGEVDFCVDRGSETEILDGQTNWSVQPGTKIVMRVILVKEFQNRDPVDYRCPRAQCATSNKKRDPSTSFDCQGCNGRLQVTEADKVTRREMARNMSFWDRPREETMLFRNIHMKACIAFMTLSHTVDLRLMNPYQSDVSDFTISKTSVTLNTLPLVVRLTKSTALTLPIPISHQLRQYSGATEDDLMFFLGGLIAKIGPIVQKMIIAARAPGAQEASQAAVKLYNELMKTLKTRQTPSTQSTIILSEVPEPLEYFAIDLDYEFDSLPGFSECFRR</sequence>
<evidence type="ECO:0000313" key="3">
    <source>
        <dbReference type="EMBL" id="KAF9528975.1"/>
    </source>
</evidence>
<comment type="caution">
    <text evidence="3">The sequence shown here is derived from an EMBL/GenBank/DDBJ whole genome shotgun (WGS) entry which is preliminary data.</text>
</comment>
<dbReference type="EMBL" id="MU157849">
    <property type="protein sequence ID" value="KAF9528975.1"/>
    <property type="molecule type" value="Genomic_DNA"/>
</dbReference>
<dbReference type="Proteomes" id="UP000807306">
    <property type="component" value="Unassembled WGS sequence"/>
</dbReference>
<dbReference type="OrthoDB" id="3059203at2759"/>
<dbReference type="AlphaFoldDB" id="A0A9P6EH63"/>